<keyword evidence="2" id="KW-1185">Reference proteome</keyword>
<dbReference type="AlphaFoldDB" id="A0A9P9X0Y7"/>
<organism evidence="1 2">
    <name type="scientific">Colletotrichum abscissum</name>
    <dbReference type="NCBI Taxonomy" id="1671311"/>
    <lineage>
        <taxon>Eukaryota</taxon>
        <taxon>Fungi</taxon>
        <taxon>Dikarya</taxon>
        <taxon>Ascomycota</taxon>
        <taxon>Pezizomycotina</taxon>
        <taxon>Sordariomycetes</taxon>
        <taxon>Hypocreomycetidae</taxon>
        <taxon>Glomerellales</taxon>
        <taxon>Glomerellaceae</taxon>
        <taxon>Colletotrichum</taxon>
        <taxon>Colletotrichum acutatum species complex</taxon>
    </lineage>
</organism>
<reference evidence="1" key="1">
    <citation type="submission" date="2019-01" db="EMBL/GenBank/DDBJ databases">
        <title>Colletotrichum abscissum LGMF1257.</title>
        <authorList>
            <person name="Baroncelli R."/>
        </authorList>
    </citation>
    <scope>NUCLEOTIDE SEQUENCE</scope>
    <source>
        <strain evidence="1">Ca142</strain>
    </source>
</reference>
<dbReference type="Proteomes" id="UP001056436">
    <property type="component" value="Unassembled WGS sequence"/>
</dbReference>
<sequence length="369" mass="41715">MDIMNVNSQVHQPPPPPYRPLETAAVVAKASSRLAGGESRALPKLPEGRWNLACNIGLTRPQLQLRSDEKLSWMHVPEDAKIKGFERDGFFITKGAGQITVAFQDTEWTCSSSSTAGMLLSDPHRQVRLMRLAQDLVVYEQANVNKEPGLRRPSMATEGQSGPLTVEIGSSGILTITGAAVYQVDGDGDDVVMVTSHQYRDGRGNTVGEAIQDLSLWDRKEGKFRWTHSCEKLGRIWGFTETFILMKVGNVQLHRRNDGKTHGTFLWPSIENFIEFTPHHDYGPVMSTNGLLLRKPCSKAIFIWQVRDKHVHFRIWESTADIQGHLALRGSLDQLELVLVGQQAKWTQYEVTELIYKWSPLRRFMMEMF</sequence>
<name>A0A9P9X0Y7_9PEZI</name>
<dbReference type="EMBL" id="SDAQ01000210">
    <property type="protein sequence ID" value="KAI3530156.1"/>
    <property type="molecule type" value="Genomic_DNA"/>
</dbReference>
<accession>A0A9P9X0Y7</accession>
<gene>
    <name evidence="1" type="ORF">CABS02_14604</name>
</gene>
<proteinExistence type="predicted"/>
<evidence type="ECO:0000313" key="1">
    <source>
        <dbReference type="EMBL" id="KAI3530156.1"/>
    </source>
</evidence>
<dbReference type="OrthoDB" id="5329745at2759"/>
<protein>
    <submittedName>
        <fullName evidence="1">Uncharacterized protein</fullName>
    </submittedName>
</protein>
<evidence type="ECO:0000313" key="2">
    <source>
        <dbReference type="Proteomes" id="UP001056436"/>
    </source>
</evidence>
<comment type="caution">
    <text evidence="1">The sequence shown here is derived from an EMBL/GenBank/DDBJ whole genome shotgun (WGS) entry which is preliminary data.</text>
</comment>